<accession>A0A813KRP8</accession>
<protein>
    <submittedName>
        <fullName evidence="1">Uncharacterized protein</fullName>
    </submittedName>
</protein>
<proteinExistence type="predicted"/>
<sequence>MQAFPSEAEAALTYVCTERLPVAPPADSAVTAAWDLFRLQGRPSQRNLRAENRNEACATAHLPPLSEETFVWQQNASQYYSLSRMELHCSFLSQFLAKR</sequence>
<reference evidence="1" key="1">
    <citation type="submission" date="2021-02" db="EMBL/GenBank/DDBJ databases">
        <authorList>
            <person name="Dougan E. K."/>
            <person name="Rhodes N."/>
            <person name="Thang M."/>
            <person name="Chan C."/>
        </authorList>
    </citation>
    <scope>NUCLEOTIDE SEQUENCE</scope>
</reference>
<dbReference type="Proteomes" id="UP000626109">
    <property type="component" value="Unassembled WGS sequence"/>
</dbReference>
<evidence type="ECO:0000313" key="1">
    <source>
        <dbReference type="EMBL" id="CAE8708860.1"/>
    </source>
</evidence>
<dbReference type="AlphaFoldDB" id="A0A813KRP8"/>
<name>A0A813KRP8_POLGL</name>
<gene>
    <name evidence="1" type="ORF">PGLA2088_LOCUS35138</name>
</gene>
<evidence type="ECO:0000313" key="2">
    <source>
        <dbReference type="Proteomes" id="UP000626109"/>
    </source>
</evidence>
<dbReference type="EMBL" id="CAJNNW010031753">
    <property type="protein sequence ID" value="CAE8708860.1"/>
    <property type="molecule type" value="Genomic_DNA"/>
</dbReference>
<organism evidence="1 2">
    <name type="scientific">Polarella glacialis</name>
    <name type="common">Dinoflagellate</name>
    <dbReference type="NCBI Taxonomy" id="89957"/>
    <lineage>
        <taxon>Eukaryota</taxon>
        <taxon>Sar</taxon>
        <taxon>Alveolata</taxon>
        <taxon>Dinophyceae</taxon>
        <taxon>Suessiales</taxon>
        <taxon>Suessiaceae</taxon>
        <taxon>Polarella</taxon>
    </lineage>
</organism>
<comment type="caution">
    <text evidence="1">The sequence shown here is derived from an EMBL/GenBank/DDBJ whole genome shotgun (WGS) entry which is preliminary data.</text>
</comment>